<proteinExistence type="predicted"/>
<protein>
    <submittedName>
        <fullName evidence="1">Uncharacterized protein</fullName>
    </submittedName>
</protein>
<evidence type="ECO:0000313" key="1">
    <source>
        <dbReference type="EMBL" id="KAF2621537.1"/>
    </source>
</evidence>
<name>A0ACB6RJL9_9PLEO</name>
<sequence length="359" mass="39855">MHDLGSGRYTALVCQNVNFQPAKAMLSTPDRNCLMQAELNNVLLDLIHAVQGLPASRHLPSCRGGKNLLDDLSKLMTAVNADNVDVERLLPLLQAVLHKASDEVVWDKVYAAVTESTPPPLPASSIQQTPWLRSTDSFANSTEHRKYVEDVLKEELGQMHVGVPGFFDAFFGGVAGLDTVAQAVFDRCKDGDTPLYQEEGGWRDWPEGAREQDVLSWFAPLTEQLLDFADEHRAAPRVRCRTVARPHQPLHGSTADRKLDIGFVDDESVGIHSRCHWSRILVPGELESNPLADKASKAWLDLGRYAREVLAAQDSRRFVLGFTLWSSIFEAKCKHDTRNWILKLSINTKAVDLGSPAAL</sequence>
<reference evidence="1" key="1">
    <citation type="journal article" date="2020" name="Stud. Mycol.">
        <title>101 Dothideomycetes genomes: a test case for predicting lifestyles and emergence of pathogens.</title>
        <authorList>
            <person name="Haridas S."/>
            <person name="Albert R."/>
            <person name="Binder M."/>
            <person name="Bloem J."/>
            <person name="Labutti K."/>
            <person name="Salamov A."/>
            <person name="Andreopoulos B."/>
            <person name="Baker S."/>
            <person name="Barry K."/>
            <person name="Bills G."/>
            <person name="Bluhm B."/>
            <person name="Cannon C."/>
            <person name="Castanera R."/>
            <person name="Culley D."/>
            <person name="Daum C."/>
            <person name="Ezra D."/>
            <person name="Gonzalez J."/>
            <person name="Henrissat B."/>
            <person name="Kuo A."/>
            <person name="Liang C."/>
            <person name="Lipzen A."/>
            <person name="Lutzoni F."/>
            <person name="Magnuson J."/>
            <person name="Mondo S."/>
            <person name="Nolan M."/>
            <person name="Ohm R."/>
            <person name="Pangilinan J."/>
            <person name="Park H.-J."/>
            <person name="Ramirez L."/>
            <person name="Alfaro M."/>
            <person name="Sun H."/>
            <person name="Tritt A."/>
            <person name="Yoshinaga Y."/>
            <person name="Zwiers L.-H."/>
            <person name="Turgeon B."/>
            <person name="Goodwin S."/>
            <person name="Spatafora J."/>
            <person name="Crous P."/>
            <person name="Grigoriev I."/>
        </authorList>
    </citation>
    <scope>NUCLEOTIDE SEQUENCE</scope>
    <source>
        <strain evidence="1">CBS 525.71</strain>
    </source>
</reference>
<dbReference type="Proteomes" id="UP000799754">
    <property type="component" value="Unassembled WGS sequence"/>
</dbReference>
<evidence type="ECO:0000313" key="2">
    <source>
        <dbReference type="Proteomes" id="UP000799754"/>
    </source>
</evidence>
<comment type="caution">
    <text evidence="1">The sequence shown here is derived from an EMBL/GenBank/DDBJ whole genome shotgun (WGS) entry which is preliminary data.</text>
</comment>
<organism evidence="1 2">
    <name type="scientific">Macroventuria anomochaeta</name>
    <dbReference type="NCBI Taxonomy" id="301207"/>
    <lineage>
        <taxon>Eukaryota</taxon>
        <taxon>Fungi</taxon>
        <taxon>Dikarya</taxon>
        <taxon>Ascomycota</taxon>
        <taxon>Pezizomycotina</taxon>
        <taxon>Dothideomycetes</taxon>
        <taxon>Pleosporomycetidae</taxon>
        <taxon>Pleosporales</taxon>
        <taxon>Pleosporineae</taxon>
        <taxon>Didymellaceae</taxon>
        <taxon>Macroventuria</taxon>
    </lineage>
</organism>
<accession>A0ACB6RJL9</accession>
<dbReference type="EMBL" id="MU006754">
    <property type="protein sequence ID" value="KAF2621537.1"/>
    <property type="molecule type" value="Genomic_DNA"/>
</dbReference>
<gene>
    <name evidence="1" type="ORF">BU25DRAFT_426436</name>
</gene>
<keyword evidence="2" id="KW-1185">Reference proteome</keyword>